<evidence type="ECO:0000313" key="3">
    <source>
        <dbReference type="Proteomes" id="UP000278143"/>
    </source>
</evidence>
<protein>
    <recommendedName>
        <fullName evidence="1">Syntaxin N-terminal domain-containing protein</fullName>
    </recommendedName>
</protein>
<keyword evidence="3" id="KW-1185">Reference proteome</keyword>
<gene>
    <name evidence="2" type="ORF">SYNPS1DRAFT_29370</name>
</gene>
<reference evidence="3" key="1">
    <citation type="journal article" date="2018" name="Nat. Microbiol.">
        <title>Leveraging single-cell genomics to expand the fungal tree of life.</title>
        <authorList>
            <person name="Ahrendt S.R."/>
            <person name="Quandt C.A."/>
            <person name="Ciobanu D."/>
            <person name="Clum A."/>
            <person name="Salamov A."/>
            <person name="Andreopoulos B."/>
            <person name="Cheng J.F."/>
            <person name="Woyke T."/>
            <person name="Pelin A."/>
            <person name="Henrissat B."/>
            <person name="Reynolds N.K."/>
            <person name="Benny G.L."/>
            <person name="Smith M.E."/>
            <person name="James T.Y."/>
            <person name="Grigoriev I.V."/>
        </authorList>
    </citation>
    <scope>NUCLEOTIDE SEQUENCE [LARGE SCALE GENOMIC DNA]</scope>
    <source>
        <strain evidence="3">Benny S71-1</strain>
    </source>
</reference>
<dbReference type="InterPro" id="IPR010989">
    <property type="entry name" value="SNARE"/>
</dbReference>
<dbReference type="GO" id="GO:0016020">
    <property type="term" value="C:membrane"/>
    <property type="evidence" value="ECO:0007669"/>
    <property type="project" value="InterPro"/>
</dbReference>
<dbReference type="Proteomes" id="UP000278143">
    <property type="component" value="Unassembled WGS sequence"/>
</dbReference>
<dbReference type="AlphaFoldDB" id="A0A4P9YXS6"/>
<dbReference type="GO" id="GO:0016192">
    <property type="term" value="P:vesicle-mediated transport"/>
    <property type="evidence" value="ECO:0007669"/>
    <property type="project" value="InterPro"/>
</dbReference>
<evidence type="ECO:0000313" key="2">
    <source>
        <dbReference type="EMBL" id="RKP24886.1"/>
    </source>
</evidence>
<organism evidence="2 3">
    <name type="scientific">Syncephalis pseudoplumigaleata</name>
    <dbReference type="NCBI Taxonomy" id="1712513"/>
    <lineage>
        <taxon>Eukaryota</taxon>
        <taxon>Fungi</taxon>
        <taxon>Fungi incertae sedis</taxon>
        <taxon>Zoopagomycota</taxon>
        <taxon>Zoopagomycotina</taxon>
        <taxon>Zoopagomycetes</taxon>
        <taxon>Zoopagales</taxon>
        <taxon>Piptocephalidaceae</taxon>
        <taxon>Syncephalis</taxon>
    </lineage>
</organism>
<dbReference type="OrthoDB" id="10255013at2759"/>
<dbReference type="InterPro" id="IPR006011">
    <property type="entry name" value="Syntaxin_N"/>
</dbReference>
<evidence type="ECO:0000259" key="1">
    <source>
        <dbReference type="Pfam" id="PF00804"/>
    </source>
</evidence>
<name>A0A4P9YXS6_9FUNG</name>
<dbReference type="EMBL" id="KZ989988">
    <property type="protein sequence ID" value="RKP24886.1"/>
    <property type="molecule type" value="Genomic_DNA"/>
</dbReference>
<feature type="domain" description="Syntaxin N-terminal" evidence="1">
    <location>
        <begin position="43"/>
        <end position="137"/>
    </location>
</feature>
<dbReference type="Gene3D" id="1.20.58.70">
    <property type="match status" value="1"/>
</dbReference>
<proteinExistence type="predicted"/>
<dbReference type="SUPFAM" id="SSF47661">
    <property type="entry name" value="t-snare proteins"/>
    <property type="match status" value="1"/>
</dbReference>
<sequence>MAEASGAQVSPETDLHNFNQEVGIAGSAGNEKRACANGCCISRALDAKSSQIMRQASVVNTALRAMGTRNNALPYGDPTARIRINTHAKLVNRLMTTLNEYQQANRVHRDIMRERFAKKYRTVNPLATDEEVAHALNQQPDHFYTSEVGRCVHGDDDDAAANG</sequence>
<accession>A0A4P9YXS6</accession>
<dbReference type="Pfam" id="PF00804">
    <property type="entry name" value="Syntaxin"/>
    <property type="match status" value="1"/>
</dbReference>